<accession>A0A915PPK4</accession>
<organism evidence="2 3">
    <name type="scientific">Setaria digitata</name>
    <dbReference type="NCBI Taxonomy" id="48799"/>
    <lineage>
        <taxon>Eukaryota</taxon>
        <taxon>Metazoa</taxon>
        <taxon>Ecdysozoa</taxon>
        <taxon>Nematoda</taxon>
        <taxon>Chromadorea</taxon>
        <taxon>Rhabditida</taxon>
        <taxon>Spirurina</taxon>
        <taxon>Spiruromorpha</taxon>
        <taxon>Filarioidea</taxon>
        <taxon>Setariidae</taxon>
        <taxon>Setaria</taxon>
    </lineage>
</organism>
<feature type="region of interest" description="Disordered" evidence="1">
    <location>
        <begin position="1"/>
        <end position="63"/>
    </location>
</feature>
<feature type="compositionally biased region" description="Low complexity" evidence="1">
    <location>
        <begin position="53"/>
        <end position="63"/>
    </location>
</feature>
<evidence type="ECO:0000256" key="1">
    <source>
        <dbReference type="SAM" id="MobiDB-lite"/>
    </source>
</evidence>
<reference evidence="3" key="1">
    <citation type="submission" date="2022-11" db="UniProtKB">
        <authorList>
            <consortium name="WormBaseParasite"/>
        </authorList>
    </citation>
    <scope>IDENTIFICATION</scope>
</reference>
<feature type="compositionally biased region" description="Polar residues" evidence="1">
    <location>
        <begin position="17"/>
        <end position="42"/>
    </location>
</feature>
<keyword evidence="2" id="KW-1185">Reference proteome</keyword>
<dbReference type="Proteomes" id="UP000887581">
    <property type="component" value="Unplaced"/>
</dbReference>
<dbReference type="AlphaFoldDB" id="A0A915PPK4"/>
<name>A0A915PPK4_9BILA</name>
<evidence type="ECO:0000313" key="3">
    <source>
        <dbReference type="WBParaSite" id="sdigi.contig178.g5722.t1"/>
    </source>
</evidence>
<evidence type="ECO:0000313" key="2">
    <source>
        <dbReference type="Proteomes" id="UP000887581"/>
    </source>
</evidence>
<protein>
    <submittedName>
        <fullName evidence="3">Uncharacterized protein</fullName>
    </submittedName>
</protein>
<proteinExistence type="predicted"/>
<sequence>MNRSERGVRVLPAPIGTSRTRSARLQYSSGKSPTSLPQSISTAESEEKEVPSAEEVSPAWETA</sequence>
<dbReference type="WBParaSite" id="sdigi.contig178.g5722.t1">
    <property type="protein sequence ID" value="sdigi.contig178.g5722.t1"/>
    <property type="gene ID" value="sdigi.contig178.g5722"/>
</dbReference>